<accession>A0A6L6J8K6</accession>
<dbReference type="AlphaFoldDB" id="A0A6L6J8K6"/>
<dbReference type="RefSeq" id="WP_155093725.1">
    <property type="nucleotide sequence ID" value="NZ_WMIE01000001.1"/>
</dbReference>
<organism evidence="1 2">
    <name type="scientific">Paracoccus aestuariivivens</name>
    <dbReference type="NCBI Taxonomy" id="1820333"/>
    <lineage>
        <taxon>Bacteria</taxon>
        <taxon>Pseudomonadati</taxon>
        <taxon>Pseudomonadota</taxon>
        <taxon>Alphaproteobacteria</taxon>
        <taxon>Rhodobacterales</taxon>
        <taxon>Paracoccaceae</taxon>
        <taxon>Paracoccus</taxon>
    </lineage>
</organism>
<reference evidence="1 2" key="1">
    <citation type="submission" date="2019-11" db="EMBL/GenBank/DDBJ databases">
        <authorList>
            <person name="Dong K."/>
        </authorList>
    </citation>
    <scope>NUCLEOTIDE SEQUENCE [LARGE SCALE GENOMIC DNA]</scope>
    <source>
        <strain evidence="1 2">NBRC 111993</strain>
    </source>
</reference>
<gene>
    <name evidence="1" type="ORF">GL286_01200</name>
</gene>
<sequence>MGRRATFTEADIRRAMKVARSIDERSVVEVTAEGTIRILPEAVRTNSSAVDKWFEDHDAS</sequence>
<name>A0A6L6J8K6_9RHOB</name>
<evidence type="ECO:0000313" key="1">
    <source>
        <dbReference type="EMBL" id="MTH76341.1"/>
    </source>
</evidence>
<evidence type="ECO:0000313" key="2">
    <source>
        <dbReference type="Proteomes" id="UP000478183"/>
    </source>
</evidence>
<dbReference type="Proteomes" id="UP000478183">
    <property type="component" value="Unassembled WGS sequence"/>
</dbReference>
<comment type="caution">
    <text evidence="1">The sequence shown here is derived from an EMBL/GenBank/DDBJ whole genome shotgun (WGS) entry which is preliminary data.</text>
</comment>
<dbReference type="EMBL" id="WMIE01000001">
    <property type="protein sequence ID" value="MTH76341.1"/>
    <property type="molecule type" value="Genomic_DNA"/>
</dbReference>
<dbReference type="OrthoDB" id="7778365at2"/>
<protein>
    <submittedName>
        <fullName evidence="1">Uncharacterized protein</fullName>
    </submittedName>
</protein>
<keyword evidence="2" id="KW-1185">Reference proteome</keyword>
<proteinExistence type="predicted"/>